<dbReference type="Pfam" id="PF04030">
    <property type="entry name" value="ALO"/>
    <property type="match status" value="1"/>
</dbReference>
<accession>A0A3D8L7L7</accession>
<keyword evidence="1" id="KW-0285">Flavoprotein</keyword>
<feature type="transmembrane region" description="Helical" evidence="3">
    <location>
        <begin position="12"/>
        <end position="29"/>
    </location>
</feature>
<keyword evidence="3" id="KW-1133">Transmembrane helix</keyword>
<dbReference type="AlphaFoldDB" id="A0A3D8L7L7"/>
<keyword evidence="3" id="KW-0812">Transmembrane</keyword>
<dbReference type="SUPFAM" id="SSF56176">
    <property type="entry name" value="FAD-binding/transporter-associated domain-like"/>
    <property type="match status" value="1"/>
</dbReference>
<dbReference type="PANTHER" id="PTHR43762:SF1">
    <property type="entry name" value="D-ARABINONO-1,4-LACTONE OXIDASE"/>
    <property type="match status" value="1"/>
</dbReference>
<dbReference type="Proteomes" id="UP000256708">
    <property type="component" value="Unassembled WGS sequence"/>
</dbReference>
<dbReference type="Gene3D" id="3.30.465.10">
    <property type="match status" value="1"/>
</dbReference>
<keyword evidence="2" id="KW-0560">Oxidoreductase</keyword>
<dbReference type="InterPro" id="IPR016166">
    <property type="entry name" value="FAD-bd_PCMH"/>
</dbReference>
<dbReference type="InterPro" id="IPR010031">
    <property type="entry name" value="FAD_lactone_oxidase-like"/>
</dbReference>
<dbReference type="Pfam" id="PF01565">
    <property type="entry name" value="FAD_binding_4"/>
    <property type="match status" value="1"/>
</dbReference>
<dbReference type="Gene3D" id="3.30.70.2520">
    <property type="match status" value="1"/>
</dbReference>
<dbReference type="InterPro" id="IPR006094">
    <property type="entry name" value="Oxid_FAD_bind_N"/>
</dbReference>
<reference evidence="6" key="1">
    <citation type="submission" date="2018-08" db="EMBL/GenBank/DDBJ databases">
        <authorList>
            <person name="Liu Z.-W."/>
            <person name="Du Z.-J."/>
        </authorList>
    </citation>
    <scope>NUCLEOTIDE SEQUENCE [LARGE SCALE GENOMIC DNA]</scope>
    <source>
        <strain evidence="6">H4X</strain>
    </source>
</reference>
<evidence type="ECO:0000259" key="4">
    <source>
        <dbReference type="PROSITE" id="PS51387"/>
    </source>
</evidence>
<dbReference type="PANTHER" id="PTHR43762">
    <property type="entry name" value="L-GULONOLACTONE OXIDASE"/>
    <property type="match status" value="1"/>
</dbReference>
<dbReference type="Gene3D" id="1.10.45.10">
    <property type="entry name" value="Vanillyl-alcohol Oxidase, Chain A, domain 4"/>
    <property type="match status" value="1"/>
</dbReference>
<dbReference type="EMBL" id="QRGR01000031">
    <property type="protein sequence ID" value="RDV12972.1"/>
    <property type="molecule type" value="Genomic_DNA"/>
</dbReference>
<evidence type="ECO:0000313" key="5">
    <source>
        <dbReference type="EMBL" id="RDV12972.1"/>
    </source>
</evidence>
<dbReference type="GO" id="GO:0016020">
    <property type="term" value="C:membrane"/>
    <property type="evidence" value="ECO:0007669"/>
    <property type="project" value="InterPro"/>
</dbReference>
<keyword evidence="3" id="KW-0472">Membrane</keyword>
<gene>
    <name evidence="5" type="ORF">DXT99_22155</name>
</gene>
<evidence type="ECO:0000256" key="2">
    <source>
        <dbReference type="ARBA" id="ARBA00023002"/>
    </source>
</evidence>
<dbReference type="InterPro" id="IPR021309">
    <property type="entry name" value="YgaP-like_TM"/>
</dbReference>
<dbReference type="OrthoDB" id="5405951at2"/>
<evidence type="ECO:0000256" key="1">
    <source>
        <dbReference type="ARBA" id="ARBA00022827"/>
    </source>
</evidence>
<proteinExistence type="predicted"/>
<comment type="caution">
    <text evidence="5">The sequence shown here is derived from an EMBL/GenBank/DDBJ whole genome shotgun (WGS) entry which is preliminary data.</text>
</comment>
<dbReference type="Pfam" id="PF11127">
    <property type="entry name" value="YgaP-like_TM"/>
    <property type="match status" value="1"/>
</dbReference>
<dbReference type="GO" id="GO:0003885">
    <property type="term" value="F:D-arabinono-1,4-lactone oxidase activity"/>
    <property type="evidence" value="ECO:0007669"/>
    <property type="project" value="InterPro"/>
</dbReference>
<feature type="domain" description="FAD-binding PCMH-type" evidence="4">
    <location>
        <begin position="118"/>
        <end position="288"/>
    </location>
</feature>
<dbReference type="InterPro" id="IPR007173">
    <property type="entry name" value="ALO_C"/>
</dbReference>
<dbReference type="PROSITE" id="PS51387">
    <property type="entry name" value="FAD_PCMH"/>
    <property type="match status" value="1"/>
</dbReference>
<dbReference type="Gene3D" id="3.30.43.10">
    <property type="entry name" value="Uridine Diphospho-n-acetylenolpyruvylglucosamine Reductase, domain 2"/>
    <property type="match status" value="1"/>
</dbReference>
<name>A0A3D8L7L7_9BACT</name>
<sequence>MKKNIGTEERIFRSLVGSALIVIGFTWLRRRKGRTAGLDPAVLGAILTGTAITKFCPLNALLGIDTRRKRHPFTRVYQALGGIIFSSHRQDLLAMEGEAIKGKKPAEPQRVTNFGKNVRFSPMHFYTPKNESEILAILNMHSKYKIRAIGSLHAWSEVAASDDVTIDMRHFAQVQVERKEDEVWATVGAGCRLEDLIHTLHKQAGVTLPTVPAVTEQTIAGTISTATHGSGMPSMSHFIEEARVAAYDSQTGEARIYDWSEGPELRAARCGVGCTGVILSVRFRCVPSYSIEQSVARVSTIDEALASESEYPLQQTILIPYAWEYFVYQRRPIHDKQVSTSWMAYLFRAHWFVVVDVLFHTTLLPLVNVVGSRRLIRWFLRDVTPLMLWAAPPHTDDSAEVLVLEHELFSHLEMELFVPARHIREAVKLLTKVMSLFAGDIKRVPPQWEDQLESIGMLEELYRNRDTYFHHYPILVRRIMPDDTLISMTSESEEPYYSISVFTYYRDRSKIYPMANFLAFSMNRLYGAGLHWGKHFPLNNAEIEPLYPRLKEFRELCTRVDPNGVFRNSFTRRVLGFGEY</sequence>
<dbReference type="InterPro" id="IPR036318">
    <property type="entry name" value="FAD-bd_PCMH-like_sf"/>
</dbReference>
<keyword evidence="1" id="KW-0274">FAD</keyword>
<evidence type="ECO:0000256" key="3">
    <source>
        <dbReference type="SAM" id="Phobius"/>
    </source>
</evidence>
<dbReference type="InterPro" id="IPR016167">
    <property type="entry name" value="FAD-bd_PCMH_sub1"/>
</dbReference>
<dbReference type="InterPro" id="IPR016169">
    <property type="entry name" value="FAD-bd_PCMH_sub2"/>
</dbReference>
<dbReference type="GO" id="GO:0071949">
    <property type="term" value="F:FAD binding"/>
    <property type="evidence" value="ECO:0007669"/>
    <property type="project" value="InterPro"/>
</dbReference>
<protein>
    <submittedName>
        <fullName evidence="5">DUF2892 domain-containing protein</fullName>
    </submittedName>
</protein>
<dbReference type="InterPro" id="IPR016171">
    <property type="entry name" value="Vanillyl_alc_oxidase_C-sub2"/>
</dbReference>
<dbReference type="RefSeq" id="WP_115567781.1">
    <property type="nucleotide sequence ID" value="NZ_QRGR01000031.1"/>
</dbReference>
<feature type="transmembrane region" description="Helical" evidence="3">
    <location>
        <begin position="41"/>
        <end position="62"/>
    </location>
</feature>
<evidence type="ECO:0000313" key="6">
    <source>
        <dbReference type="Proteomes" id="UP000256708"/>
    </source>
</evidence>
<organism evidence="5 6">
    <name type="scientific">Pontibacter diazotrophicus</name>
    <dbReference type="NCBI Taxonomy" id="1400979"/>
    <lineage>
        <taxon>Bacteria</taxon>
        <taxon>Pseudomonadati</taxon>
        <taxon>Bacteroidota</taxon>
        <taxon>Cytophagia</taxon>
        <taxon>Cytophagales</taxon>
        <taxon>Hymenobacteraceae</taxon>
        <taxon>Pontibacter</taxon>
    </lineage>
</organism>
<keyword evidence="6" id="KW-1185">Reference proteome</keyword>